<dbReference type="OrthoDB" id="759747at2"/>
<name>A0A1H2C577_MUCMA</name>
<organism evidence="2 3">
    <name type="scientific">Mucilaginibacter mallensis</name>
    <dbReference type="NCBI Taxonomy" id="652787"/>
    <lineage>
        <taxon>Bacteria</taxon>
        <taxon>Pseudomonadati</taxon>
        <taxon>Bacteroidota</taxon>
        <taxon>Sphingobacteriia</taxon>
        <taxon>Sphingobacteriales</taxon>
        <taxon>Sphingobacteriaceae</taxon>
        <taxon>Mucilaginibacter</taxon>
    </lineage>
</organism>
<dbReference type="GO" id="GO:0003700">
    <property type="term" value="F:DNA-binding transcription factor activity"/>
    <property type="evidence" value="ECO:0007669"/>
    <property type="project" value="InterPro"/>
</dbReference>
<dbReference type="InterPro" id="IPR036390">
    <property type="entry name" value="WH_DNA-bd_sf"/>
</dbReference>
<dbReference type="SUPFAM" id="SSF46785">
    <property type="entry name" value="Winged helix' DNA-binding domain"/>
    <property type="match status" value="1"/>
</dbReference>
<dbReference type="PANTHER" id="PTHR33164:SF43">
    <property type="entry name" value="HTH-TYPE TRANSCRIPTIONAL REPRESSOR YETL"/>
    <property type="match status" value="1"/>
</dbReference>
<dbReference type="Pfam" id="PF12802">
    <property type="entry name" value="MarR_2"/>
    <property type="match status" value="1"/>
</dbReference>
<keyword evidence="3" id="KW-1185">Reference proteome</keyword>
<accession>A0A1H2C577</accession>
<dbReference type="Proteomes" id="UP000199679">
    <property type="component" value="Chromosome I"/>
</dbReference>
<evidence type="ECO:0000313" key="3">
    <source>
        <dbReference type="Proteomes" id="UP000199679"/>
    </source>
</evidence>
<proteinExistence type="predicted"/>
<dbReference type="PRINTS" id="PR00598">
    <property type="entry name" value="HTHMARR"/>
</dbReference>
<dbReference type="InterPro" id="IPR000835">
    <property type="entry name" value="HTH_MarR-typ"/>
</dbReference>
<feature type="domain" description="HTH marR-type" evidence="1">
    <location>
        <begin position="9"/>
        <end position="157"/>
    </location>
</feature>
<dbReference type="InterPro" id="IPR039422">
    <property type="entry name" value="MarR/SlyA-like"/>
</dbReference>
<protein>
    <submittedName>
        <fullName evidence="2">MarR family protein</fullName>
    </submittedName>
</protein>
<dbReference type="RefSeq" id="WP_091378857.1">
    <property type="nucleotide sequence ID" value="NZ_LT629740.1"/>
</dbReference>
<dbReference type="SMART" id="SM00347">
    <property type="entry name" value="HTH_MARR"/>
    <property type="match status" value="1"/>
</dbReference>
<sequence>MNVINELGILAIATRLQRLAEQMRKDGLLIYKAHGVDFEPKWFPVIYTLHVKPILSVVELSAEIGYSHPSTITLLKELEKQKLIKSGKDKTDERKRLVQLTEKGQALITQMKPVWQVMIAASTQLTETKNNLMKALEEVEQQMELQSFYQRAKVIMAANELKGEGNF</sequence>
<dbReference type="Gene3D" id="1.10.10.10">
    <property type="entry name" value="Winged helix-like DNA-binding domain superfamily/Winged helix DNA-binding domain"/>
    <property type="match status" value="1"/>
</dbReference>
<dbReference type="InterPro" id="IPR036388">
    <property type="entry name" value="WH-like_DNA-bd_sf"/>
</dbReference>
<dbReference type="GO" id="GO:0006950">
    <property type="term" value="P:response to stress"/>
    <property type="evidence" value="ECO:0007669"/>
    <property type="project" value="TreeGrafter"/>
</dbReference>
<dbReference type="STRING" id="652787.SAMN05216490_4629"/>
<evidence type="ECO:0000313" key="2">
    <source>
        <dbReference type="EMBL" id="SDT65462.1"/>
    </source>
</evidence>
<dbReference type="PANTHER" id="PTHR33164">
    <property type="entry name" value="TRANSCRIPTIONAL REGULATOR, MARR FAMILY"/>
    <property type="match status" value="1"/>
</dbReference>
<evidence type="ECO:0000259" key="1">
    <source>
        <dbReference type="PROSITE" id="PS50995"/>
    </source>
</evidence>
<reference evidence="2 3" key="1">
    <citation type="submission" date="2016-10" db="EMBL/GenBank/DDBJ databases">
        <authorList>
            <person name="de Groot N.N."/>
        </authorList>
    </citation>
    <scope>NUCLEOTIDE SEQUENCE [LARGE SCALE GENOMIC DNA]</scope>
    <source>
        <strain evidence="2 3">MP1X4</strain>
    </source>
</reference>
<gene>
    <name evidence="2" type="ORF">SAMN05216490_4629</name>
</gene>
<dbReference type="PROSITE" id="PS50995">
    <property type="entry name" value="HTH_MARR_2"/>
    <property type="match status" value="1"/>
</dbReference>
<dbReference type="AlphaFoldDB" id="A0A1H2C577"/>
<dbReference type="EMBL" id="LT629740">
    <property type="protein sequence ID" value="SDT65462.1"/>
    <property type="molecule type" value="Genomic_DNA"/>
</dbReference>